<comment type="subcellular location">
    <subcellularLocation>
        <location evidence="1">Nucleus</location>
    </subcellularLocation>
</comment>
<proteinExistence type="inferred from homology"/>
<evidence type="ECO:0000256" key="2">
    <source>
        <dbReference type="ARBA" id="ARBA00006199"/>
    </source>
</evidence>
<accession>A0A9D3TA90</accession>
<name>A0A9D3TA90_MEGAT</name>
<organism evidence="4 5">
    <name type="scientific">Megalops atlanticus</name>
    <name type="common">Tarpon</name>
    <name type="synonym">Clupea gigantea</name>
    <dbReference type="NCBI Taxonomy" id="7932"/>
    <lineage>
        <taxon>Eukaryota</taxon>
        <taxon>Metazoa</taxon>
        <taxon>Chordata</taxon>
        <taxon>Craniata</taxon>
        <taxon>Vertebrata</taxon>
        <taxon>Euteleostomi</taxon>
        <taxon>Actinopterygii</taxon>
        <taxon>Neopterygii</taxon>
        <taxon>Teleostei</taxon>
        <taxon>Elopiformes</taxon>
        <taxon>Megalopidae</taxon>
        <taxon>Megalops</taxon>
    </lineage>
</organism>
<comment type="caution">
    <text evidence="4">The sequence shown here is derived from an EMBL/GenBank/DDBJ whole genome shotgun (WGS) entry which is preliminary data.</text>
</comment>
<dbReference type="GO" id="GO:0031144">
    <property type="term" value="P:proteasome localization"/>
    <property type="evidence" value="ECO:0007669"/>
    <property type="project" value="InterPro"/>
</dbReference>
<dbReference type="GO" id="GO:0070628">
    <property type="term" value="F:proteasome binding"/>
    <property type="evidence" value="ECO:0007669"/>
    <property type="project" value="TreeGrafter"/>
</dbReference>
<evidence type="ECO:0000313" key="4">
    <source>
        <dbReference type="EMBL" id="KAG7467429.1"/>
    </source>
</evidence>
<protein>
    <submittedName>
        <fullName evidence="4">Uncharacterized protein</fullName>
    </submittedName>
</protein>
<dbReference type="EMBL" id="JAFDVH010000012">
    <property type="protein sequence ID" value="KAG7467429.1"/>
    <property type="molecule type" value="Genomic_DNA"/>
</dbReference>
<dbReference type="PANTHER" id="PTHR28032">
    <property type="entry name" value="FI02826P"/>
    <property type="match status" value="1"/>
</dbReference>
<evidence type="ECO:0000256" key="1">
    <source>
        <dbReference type="ARBA" id="ARBA00004123"/>
    </source>
</evidence>
<dbReference type="Gene3D" id="1.20.58.1590">
    <property type="entry name" value="Tethering factor for nuclear proteasome Cut8/Sts1"/>
    <property type="match status" value="1"/>
</dbReference>
<sequence length="270" mass="30339">MAATCQERRVLMEIPAPQPKIVGHIRRSYFDVLNSLMGLSPYSSRNGNISTKSGRQRQSCAGRLQVARCRDQDEALQGRQISLSQQELVQLISSLITLEKGGKRTLPCAALKLLQADLHLKKTSVYRSIPYSRLGSNRDAHCYRKAYPHLLAFKRSCQEGGRLLLRSEWWEAALEHALVAWRYTSELPQWDTGCHNALREQCFSALAAHCTTALRRQPPRADRARELLRRFRAARTHSKLIAPCVEELERILGESTAGAADGVSLANGQH</sequence>
<comment type="similarity">
    <text evidence="2">Belongs to the cut8/STS1 family.</text>
</comment>
<dbReference type="InterPro" id="IPR013868">
    <property type="entry name" value="Cut8/Sts1_fam"/>
</dbReference>
<dbReference type="PANTHER" id="PTHR28032:SF1">
    <property type="entry name" value="FI02826P"/>
    <property type="match status" value="1"/>
</dbReference>
<keyword evidence="5" id="KW-1185">Reference proteome</keyword>
<dbReference type="Pfam" id="PF08559">
    <property type="entry name" value="Cut8"/>
    <property type="match status" value="1"/>
</dbReference>
<dbReference type="Proteomes" id="UP001046870">
    <property type="component" value="Chromosome 12"/>
</dbReference>
<gene>
    <name evidence="4" type="ORF">MATL_G00153620</name>
</gene>
<dbReference type="InterPro" id="IPR038422">
    <property type="entry name" value="Cut8/Sts1_sf"/>
</dbReference>
<keyword evidence="3" id="KW-0539">Nucleus</keyword>
<dbReference type="GO" id="GO:0031965">
    <property type="term" value="C:nuclear membrane"/>
    <property type="evidence" value="ECO:0007669"/>
    <property type="project" value="TreeGrafter"/>
</dbReference>
<dbReference type="OrthoDB" id="10061064at2759"/>
<evidence type="ECO:0000313" key="5">
    <source>
        <dbReference type="Proteomes" id="UP001046870"/>
    </source>
</evidence>
<dbReference type="AlphaFoldDB" id="A0A9D3TA90"/>
<reference evidence="4" key="1">
    <citation type="submission" date="2021-01" db="EMBL/GenBank/DDBJ databases">
        <authorList>
            <person name="Zahm M."/>
            <person name="Roques C."/>
            <person name="Cabau C."/>
            <person name="Klopp C."/>
            <person name="Donnadieu C."/>
            <person name="Jouanno E."/>
            <person name="Lampietro C."/>
            <person name="Louis A."/>
            <person name="Herpin A."/>
            <person name="Echchiki A."/>
            <person name="Berthelot C."/>
            <person name="Parey E."/>
            <person name="Roest-Crollius H."/>
            <person name="Braasch I."/>
            <person name="Postlethwait J."/>
            <person name="Bobe J."/>
            <person name="Montfort J."/>
            <person name="Bouchez O."/>
            <person name="Begum T."/>
            <person name="Mejri S."/>
            <person name="Adams A."/>
            <person name="Chen W.-J."/>
            <person name="Guiguen Y."/>
        </authorList>
    </citation>
    <scope>NUCLEOTIDE SEQUENCE</scope>
    <source>
        <strain evidence="4">YG-15Mar2019-1</strain>
        <tissue evidence="4">Brain</tissue>
    </source>
</reference>
<dbReference type="GO" id="GO:0071630">
    <property type="term" value="P:nuclear protein quality control by the ubiquitin-proteasome system"/>
    <property type="evidence" value="ECO:0007669"/>
    <property type="project" value="InterPro"/>
</dbReference>
<evidence type="ECO:0000256" key="3">
    <source>
        <dbReference type="ARBA" id="ARBA00023242"/>
    </source>
</evidence>